<keyword evidence="2" id="KW-1185">Reference proteome</keyword>
<sequence>MYRTNEKVVRHNNNNNHRHDFSRSKPASKNNYRILYSNSLRRYGHPTTICRKDNNRTNFTSSLNNNKKRENNIATRNLSCKNRNNGQVLRNEIRACWNNRRSDNRTYDNNAKKMSANKSLRIRNVNGAALKGRFFKKAGDFVGSDDVDGPPGYGPLPVKQKTSSGARISKR</sequence>
<feature type="region of interest" description="Disordered" evidence="1">
    <location>
        <begin position="141"/>
        <end position="171"/>
    </location>
</feature>
<reference evidence="3" key="1">
    <citation type="submission" date="2022-11" db="UniProtKB">
        <authorList>
            <consortium name="WormBaseParasite"/>
        </authorList>
    </citation>
    <scope>IDENTIFICATION</scope>
</reference>
<dbReference type="WBParaSite" id="nRc.2.0.1.t07950-RA">
    <property type="protein sequence ID" value="nRc.2.0.1.t07950-RA"/>
    <property type="gene ID" value="nRc.2.0.1.g07950"/>
</dbReference>
<dbReference type="AlphaFoldDB" id="A0A915I296"/>
<organism evidence="2 3">
    <name type="scientific">Romanomermis culicivorax</name>
    <name type="common">Nematode worm</name>
    <dbReference type="NCBI Taxonomy" id="13658"/>
    <lineage>
        <taxon>Eukaryota</taxon>
        <taxon>Metazoa</taxon>
        <taxon>Ecdysozoa</taxon>
        <taxon>Nematoda</taxon>
        <taxon>Enoplea</taxon>
        <taxon>Dorylaimia</taxon>
        <taxon>Mermithida</taxon>
        <taxon>Mermithoidea</taxon>
        <taxon>Mermithidae</taxon>
        <taxon>Romanomermis</taxon>
    </lineage>
</organism>
<accession>A0A915I296</accession>
<proteinExistence type="predicted"/>
<protein>
    <submittedName>
        <fullName evidence="3">Uncharacterized protein</fullName>
    </submittedName>
</protein>
<evidence type="ECO:0000313" key="2">
    <source>
        <dbReference type="Proteomes" id="UP000887565"/>
    </source>
</evidence>
<dbReference type="Proteomes" id="UP000887565">
    <property type="component" value="Unplaced"/>
</dbReference>
<feature type="compositionally biased region" description="Polar residues" evidence="1">
    <location>
        <begin position="160"/>
        <end position="171"/>
    </location>
</feature>
<evidence type="ECO:0000313" key="3">
    <source>
        <dbReference type="WBParaSite" id="nRc.2.0.1.t07950-RA"/>
    </source>
</evidence>
<feature type="region of interest" description="Disordered" evidence="1">
    <location>
        <begin position="1"/>
        <end position="30"/>
    </location>
</feature>
<evidence type="ECO:0000256" key="1">
    <source>
        <dbReference type="SAM" id="MobiDB-lite"/>
    </source>
</evidence>
<name>A0A915I296_ROMCU</name>